<feature type="non-terminal residue" evidence="2">
    <location>
        <position position="1"/>
    </location>
</feature>
<accession>A0A2M8PFX3</accession>
<feature type="transmembrane region" description="Helical" evidence="1">
    <location>
        <begin position="12"/>
        <end position="30"/>
    </location>
</feature>
<dbReference type="EMBL" id="PGTM01000052">
    <property type="protein sequence ID" value="PJF36452.1"/>
    <property type="molecule type" value="Genomic_DNA"/>
</dbReference>
<name>A0A2M8PFX3_9CHLR</name>
<keyword evidence="1" id="KW-1133">Transmembrane helix</keyword>
<evidence type="ECO:0000313" key="2">
    <source>
        <dbReference type="EMBL" id="PJF36452.1"/>
    </source>
</evidence>
<dbReference type="AlphaFoldDB" id="A0A2M8PFX3"/>
<protein>
    <recommendedName>
        <fullName evidence="4">3-keto-disaccharide hydrolase domain-containing protein</fullName>
    </recommendedName>
</protein>
<gene>
    <name evidence="2" type="ORF">CUN49_05300</name>
</gene>
<dbReference type="Gene3D" id="2.60.120.560">
    <property type="entry name" value="Exo-inulinase, domain 1"/>
    <property type="match status" value="1"/>
</dbReference>
<proteinExistence type="predicted"/>
<comment type="caution">
    <text evidence="2">The sequence shown here is derived from an EMBL/GenBank/DDBJ whole genome shotgun (WGS) entry which is preliminary data.</text>
</comment>
<reference evidence="2 3" key="1">
    <citation type="submission" date="2017-11" db="EMBL/GenBank/DDBJ databases">
        <title>Evolution of Phototrophy in the Chloroflexi Phylum Driven by Horizontal Gene Transfer.</title>
        <authorList>
            <person name="Ward L.M."/>
            <person name="Hemp J."/>
            <person name="Shih P.M."/>
            <person name="Mcglynn S.E."/>
            <person name="Fischer W."/>
        </authorList>
    </citation>
    <scope>NUCLEOTIDE SEQUENCE [LARGE SCALE GENOMIC DNA]</scope>
    <source>
        <strain evidence="2">JP3_13</strain>
    </source>
</reference>
<dbReference type="Proteomes" id="UP000229681">
    <property type="component" value="Unassembled WGS sequence"/>
</dbReference>
<organism evidence="2 3">
    <name type="scientific">Candidatus Thermofonsia Clade 1 bacterium</name>
    <dbReference type="NCBI Taxonomy" id="2364210"/>
    <lineage>
        <taxon>Bacteria</taxon>
        <taxon>Bacillati</taxon>
        <taxon>Chloroflexota</taxon>
        <taxon>Candidatus Thermofontia</taxon>
        <taxon>Candidatus Thermofonsia Clade 1</taxon>
    </lineage>
</organism>
<evidence type="ECO:0000256" key="1">
    <source>
        <dbReference type="SAM" id="Phobius"/>
    </source>
</evidence>
<sequence length="293" mass="33193">ARAARPLSLLPWMIVSIAVAFVIILGWLVFNLQTSQLIANPAEPTLRLAPPPIGTRRFAPSMTRGPIEFVDTFSGERRHYWQITTNEPDIYRNIERRTETIIQGGQITQTESGFYRIRNTLRATALTSLFDPEGHSFGTQYIYEADLTLSPEGQRESAAGIVFRYRNEDQYYVFAINGFGQVSMWMRADGEWTELRGLEQQWTTVEAAKPVGELNRLRLVDNRRVLQGYVNDVLVIEVTAEPRWESGAIGIYLATTQSRVPNPLAEVIVTRFSAQELRRPRASETPTATTLKS</sequence>
<keyword evidence="1" id="KW-0472">Membrane</keyword>
<evidence type="ECO:0008006" key="4">
    <source>
        <dbReference type="Google" id="ProtNLM"/>
    </source>
</evidence>
<keyword evidence="1" id="KW-0812">Transmembrane</keyword>
<evidence type="ECO:0000313" key="3">
    <source>
        <dbReference type="Proteomes" id="UP000229681"/>
    </source>
</evidence>